<accession>A0A1M6D1D6</accession>
<dbReference type="PANTHER" id="PTHR12526:SF630">
    <property type="entry name" value="GLYCOSYLTRANSFERASE"/>
    <property type="match status" value="1"/>
</dbReference>
<organism evidence="3 4">
    <name type="scientific">Mesonia phycicola</name>
    <dbReference type="NCBI Taxonomy" id="579105"/>
    <lineage>
        <taxon>Bacteria</taxon>
        <taxon>Pseudomonadati</taxon>
        <taxon>Bacteroidota</taxon>
        <taxon>Flavobacteriia</taxon>
        <taxon>Flavobacteriales</taxon>
        <taxon>Flavobacteriaceae</taxon>
        <taxon>Mesonia</taxon>
    </lineage>
</organism>
<name>A0A1M6D1D6_9FLAO</name>
<dbReference type="RefSeq" id="WP_073149223.1">
    <property type="nucleotide sequence ID" value="NZ_FQYY01000003.1"/>
</dbReference>
<dbReference type="PANTHER" id="PTHR12526">
    <property type="entry name" value="GLYCOSYLTRANSFERASE"/>
    <property type="match status" value="1"/>
</dbReference>
<gene>
    <name evidence="3" type="ORF">SAMN04488096_103250</name>
</gene>
<dbReference type="EMBL" id="FQYY01000003">
    <property type="protein sequence ID" value="SHI66921.1"/>
    <property type="molecule type" value="Genomic_DNA"/>
</dbReference>
<feature type="domain" description="Glycosyltransferase subfamily 4-like N-terminal" evidence="2">
    <location>
        <begin position="13"/>
        <end position="176"/>
    </location>
</feature>
<evidence type="ECO:0000313" key="3">
    <source>
        <dbReference type="EMBL" id="SHI66921.1"/>
    </source>
</evidence>
<evidence type="ECO:0000259" key="2">
    <source>
        <dbReference type="Pfam" id="PF13439"/>
    </source>
</evidence>
<feature type="domain" description="Glycosyl transferase family 1" evidence="1">
    <location>
        <begin position="192"/>
        <end position="349"/>
    </location>
</feature>
<dbReference type="SUPFAM" id="SSF53756">
    <property type="entry name" value="UDP-Glycosyltransferase/glycogen phosphorylase"/>
    <property type="match status" value="1"/>
</dbReference>
<keyword evidence="4" id="KW-1185">Reference proteome</keyword>
<dbReference type="Proteomes" id="UP000184225">
    <property type="component" value="Unassembled WGS sequence"/>
</dbReference>
<protein>
    <submittedName>
        <fullName evidence="3">Glycosyltransferase involved in cell wall bisynthesis</fullName>
    </submittedName>
</protein>
<dbReference type="Pfam" id="PF13439">
    <property type="entry name" value="Glyco_transf_4"/>
    <property type="match status" value="1"/>
</dbReference>
<dbReference type="InterPro" id="IPR001296">
    <property type="entry name" value="Glyco_trans_1"/>
</dbReference>
<dbReference type="AlphaFoldDB" id="A0A1M6D1D6"/>
<evidence type="ECO:0000259" key="1">
    <source>
        <dbReference type="Pfam" id="PF00534"/>
    </source>
</evidence>
<sequence length="376" mass="42993">MKKLKILHILQAVGGVEVHLRLLLQNLNPNKFEFVIIHEEKENTDPFVDKNGDVVKTYTTSIVRNINPIKDSNTLIKINSIVKAEQPDLIHGHSAKGGIFSKIIGAKLKIPTLHTPHAYSYLSAESSLKKSIYLFIEKLFVPLNNKILACSVSEKNRAIKDVGYPEDRVCVYNNSIKPIDQIKKLSFQQSWPDNYICSVGRPSYQKNIELMVEVISKLKEEMPQIHLVLMGVGFHAPNLEAVKQQIKEYNLEKNITLLEWTHRDDIFNIIKKSKLYISTARYEGLPYSIIESLALAKASVVTDADGNRDLIENNQNGFVIFDQNVESFKNKILSLLENPDLLKTFENNSIAKFDKNFNIDNTIQHLEEIYFTNRKK</sequence>
<dbReference type="InterPro" id="IPR028098">
    <property type="entry name" value="Glyco_trans_4-like_N"/>
</dbReference>
<evidence type="ECO:0000313" key="4">
    <source>
        <dbReference type="Proteomes" id="UP000184225"/>
    </source>
</evidence>
<dbReference type="GO" id="GO:0016757">
    <property type="term" value="F:glycosyltransferase activity"/>
    <property type="evidence" value="ECO:0007669"/>
    <property type="project" value="InterPro"/>
</dbReference>
<dbReference type="STRING" id="579105.SAMN04488096_103250"/>
<keyword evidence="3" id="KW-0808">Transferase</keyword>
<proteinExistence type="predicted"/>
<reference evidence="3 4" key="1">
    <citation type="submission" date="2016-11" db="EMBL/GenBank/DDBJ databases">
        <authorList>
            <person name="Jaros S."/>
            <person name="Januszkiewicz K."/>
            <person name="Wedrychowicz H."/>
        </authorList>
    </citation>
    <scope>NUCLEOTIDE SEQUENCE [LARGE SCALE GENOMIC DNA]</scope>
    <source>
        <strain evidence="3 4">DSM 21425</strain>
    </source>
</reference>
<dbReference type="Gene3D" id="3.40.50.2000">
    <property type="entry name" value="Glycogen Phosphorylase B"/>
    <property type="match status" value="2"/>
</dbReference>
<dbReference type="Pfam" id="PF00534">
    <property type="entry name" value="Glycos_transf_1"/>
    <property type="match status" value="1"/>
</dbReference>
<dbReference type="OrthoDB" id="9806653at2"/>